<dbReference type="Proteomes" id="UP000282211">
    <property type="component" value="Unassembled WGS sequence"/>
</dbReference>
<dbReference type="EMBL" id="RBII01000002">
    <property type="protein sequence ID" value="RKQ69022.1"/>
    <property type="molecule type" value="Genomic_DNA"/>
</dbReference>
<proteinExistence type="predicted"/>
<dbReference type="PIRSF" id="PIRSF029730">
    <property type="entry name" value="UCP029730"/>
    <property type="match status" value="1"/>
</dbReference>
<dbReference type="GO" id="GO:0016787">
    <property type="term" value="F:hydrolase activity"/>
    <property type="evidence" value="ECO:0007669"/>
    <property type="project" value="UniProtKB-KW"/>
</dbReference>
<protein>
    <submittedName>
        <fullName evidence="1">Putative N-formylglutamate amidohydrolase</fullName>
    </submittedName>
</protein>
<dbReference type="OrthoDB" id="9815326at2"/>
<keyword evidence="1" id="KW-0378">Hydrolase</keyword>
<sequence length="248" mass="28136">MTDAFHLIPATGCDDVFIFGDHASNFIPPEYDDLGLSGDELTRHIAWDIGTETIIRRLCAHFKCPGQLAAISRLVIDLNRDPKASGLIPEISDGTWVPGNQNISAKERQSRLKRFYAPYHRQLGETLDSLNQPFVLSIHSFTPQPREGEFRMTDIGLLIRHDEESAELLRESFMRLGRNFTIGMNLPYSAYDLNYTVDEHVAPRALRHLAIEIRQDHIDTQDKAEEMADILADRLELIVAGKFDPLPK</sequence>
<organism evidence="1 2">
    <name type="scientific">Litorimonas taeanensis</name>
    <dbReference type="NCBI Taxonomy" id="568099"/>
    <lineage>
        <taxon>Bacteria</taxon>
        <taxon>Pseudomonadati</taxon>
        <taxon>Pseudomonadota</taxon>
        <taxon>Alphaproteobacteria</taxon>
        <taxon>Maricaulales</taxon>
        <taxon>Robiginitomaculaceae</taxon>
    </lineage>
</organism>
<accession>A0A420WDQ7</accession>
<dbReference type="SUPFAM" id="SSF53187">
    <property type="entry name" value="Zn-dependent exopeptidases"/>
    <property type="match status" value="1"/>
</dbReference>
<dbReference type="InterPro" id="IPR011227">
    <property type="entry name" value="UCP029730"/>
</dbReference>
<dbReference type="Gene3D" id="3.40.630.40">
    <property type="entry name" value="Zn-dependent exopeptidases"/>
    <property type="match status" value="1"/>
</dbReference>
<dbReference type="Pfam" id="PF05013">
    <property type="entry name" value="FGase"/>
    <property type="match status" value="1"/>
</dbReference>
<keyword evidence="2" id="KW-1185">Reference proteome</keyword>
<evidence type="ECO:0000313" key="2">
    <source>
        <dbReference type="Proteomes" id="UP000282211"/>
    </source>
</evidence>
<evidence type="ECO:0000313" key="1">
    <source>
        <dbReference type="EMBL" id="RKQ69022.1"/>
    </source>
</evidence>
<comment type="caution">
    <text evidence="1">The sequence shown here is derived from an EMBL/GenBank/DDBJ whole genome shotgun (WGS) entry which is preliminary data.</text>
</comment>
<dbReference type="InParanoid" id="A0A420WDQ7"/>
<dbReference type="AlphaFoldDB" id="A0A420WDQ7"/>
<gene>
    <name evidence="1" type="ORF">DES40_1800</name>
</gene>
<dbReference type="RefSeq" id="WP_121100990.1">
    <property type="nucleotide sequence ID" value="NZ_RBII01000002.1"/>
</dbReference>
<dbReference type="InterPro" id="IPR007709">
    <property type="entry name" value="N-FG_amidohydro"/>
</dbReference>
<name>A0A420WDQ7_9PROT</name>
<reference evidence="1 2" key="1">
    <citation type="submission" date="2018-10" db="EMBL/GenBank/DDBJ databases">
        <title>Genomic Encyclopedia of Type Strains, Phase IV (KMG-IV): sequencing the most valuable type-strain genomes for metagenomic binning, comparative biology and taxonomic classification.</title>
        <authorList>
            <person name="Goeker M."/>
        </authorList>
    </citation>
    <scope>NUCLEOTIDE SEQUENCE [LARGE SCALE GENOMIC DNA]</scope>
    <source>
        <strain evidence="1 2">DSM 22008</strain>
    </source>
</reference>